<dbReference type="Pfam" id="PF04749">
    <property type="entry name" value="PLAC8"/>
    <property type="match status" value="1"/>
</dbReference>
<dbReference type="NCBIfam" id="TIGR01571">
    <property type="entry name" value="A_thal_Cys_rich"/>
    <property type="match status" value="1"/>
</dbReference>
<proteinExistence type="inferred from homology"/>
<accession>A0A815I2J9</accession>
<evidence type="ECO:0000313" key="6">
    <source>
        <dbReference type="Proteomes" id="UP000663870"/>
    </source>
</evidence>
<dbReference type="EMBL" id="CAJNOL010002018">
    <property type="protein sequence ID" value="CAF1450613.1"/>
    <property type="molecule type" value="Genomic_DNA"/>
</dbReference>
<keyword evidence="6" id="KW-1185">Reference proteome</keyword>
<dbReference type="PANTHER" id="PTHR15907">
    <property type="entry name" value="DUF614 FAMILY PROTEIN-RELATED"/>
    <property type="match status" value="1"/>
</dbReference>
<dbReference type="Proteomes" id="UP000663882">
    <property type="component" value="Unassembled WGS sequence"/>
</dbReference>
<sequence length="125" mass="13649">MAAWNSGLFNCFDDCGICLYGYCCAPCLFGENAEKIDGIHMGKREALRNRYGLEEDCNDCLATTFCAPCAICQEARELKYRSAAPGGPTPVITQPMGINMHSPNGQPGNIQPTYEQPGMIKQGLY</sequence>
<evidence type="ECO:0000313" key="5">
    <source>
        <dbReference type="EMBL" id="CAF3855860.1"/>
    </source>
</evidence>
<dbReference type="EMBL" id="CAJNOO010003974">
    <property type="protein sequence ID" value="CAF1362776.1"/>
    <property type="molecule type" value="Genomic_DNA"/>
</dbReference>
<dbReference type="Proteomes" id="UP000663854">
    <property type="component" value="Unassembled WGS sequence"/>
</dbReference>
<evidence type="ECO:0000256" key="1">
    <source>
        <dbReference type="ARBA" id="ARBA00009024"/>
    </source>
</evidence>
<evidence type="ECO:0000313" key="2">
    <source>
        <dbReference type="EMBL" id="CAF1043220.1"/>
    </source>
</evidence>
<dbReference type="InterPro" id="IPR006461">
    <property type="entry name" value="PLAC_motif_containing"/>
</dbReference>
<protein>
    <submittedName>
        <fullName evidence="3">Uncharacterized protein</fullName>
    </submittedName>
</protein>
<dbReference type="Proteomes" id="UP000663870">
    <property type="component" value="Unassembled WGS sequence"/>
</dbReference>
<evidence type="ECO:0000313" key="4">
    <source>
        <dbReference type="EMBL" id="CAF1450613.1"/>
    </source>
</evidence>
<dbReference type="EMBL" id="CAJNOH010000446">
    <property type="protein sequence ID" value="CAF1043220.1"/>
    <property type="molecule type" value="Genomic_DNA"/>
</dbReference>
<evidence type="ECO:0000313" key="7">
    <source>
        <dbReference type="Proteomes" id="UP000663882"/>
    </source>
</evidence>
<organism evidence="3 7">
    <name type="scientific">Rotaria sordida</name>
    <dbReference type="NCBI Taxonomy" id="392033"/>
    <lineage>
        <taxon>Eukaryota</taxon>
        <taxon>Metazoa</taxon>
        <taxon>Spiralia</taxon>
        <taxon>Gnathifera</taxon>
        <taxon>Rotifera</taxon>
        <taxon>Eurotatoria</taxon>
        <taxon>Bdelloidea</taxon>
        <taxon>Philodinida</taxon>
        <taxon>Philodinidae</taxon>
        <taxon>Rotaria</taxon>
    </lineage>
</organism>
<reference evidence="3" key="1">
    <citation type="submission" date="2021-02" db="EMBL/GenBank/DDBJ databases">
        <authorList>
            <person name="Nowell W R."/>
        </authorList>
    </citation>
    <scope>NUCLEOTIDE SEQUENCE</scope>
</reference>
<dbReference type="EMBL" id="CAJOAX010003467">
    <property type="protein sequence ID" value="CAF3855860.1"/>
    <property type="molecule type" value="Genomic_DNA"/>
</dbReference>
<dbReference type="Proteomes" id="UP000663823">
    <property type="component" value="Unassembled WGS sequence"/>
</dbReference>
<gene>
    <name evidence="4" type="ORF">JXQ802_LOCUS37568</name>
    <name evidence="5" type="ORF">OTI717_LOCUS21427</name>
    <name evidence="2" type="ORF">PYM288_LOCUS16755</name>
    <name evidence="3" type="ORF">RFH988_LOCUS32911</name>
</gene>
<dbReference type="AlphaFoldDB" id="A0A815I2J9"/>
<comment type="similarity">
    <text evidence="1">Belongs to the cornifelin family.</text>
</comment>
<comment type="caution">
    <text evidence="3">The sequence shown here is derived from an EMBL/GenBank/DDBJ whole genome shotgun (WGS) entry which is preliminary data.</text>
</comment>
<dbReference type="OrthoDB" id="1045822at2759"/>
<name>A0A815I2J9_9BILA</name>
<evidence type="ECO:0000313" key="3">
    <source>
        <dbReference type="EMBL" id="CAF1362776.1"/>
    </source>
</evidence>